<dbReference type="GO" id="GO:0046872">
    <property type="term" value="F:metal ion binding"/>
    <property type="evidence" value="ECO:0007669"/>
    <property type="project" value="UniProtKB-KW"/>
</dbReference>
<evidence type="ECO:0000256" key="1">
    <source>
        <dbReference type="ARBA" id="ARBA00022723"/>
    </source>
</evidence>
<proteinExistence type="predicted"/>
<feature type="domain" description="NodB homology" evidence="3">
    <location>
        <begin position="64"/>
        <end position="280"/>
    </location>
</feature>
<comment type="caution">
    <text evidence="4">The sequence shown here is derived from an EMBL/GenBank/DDBJ whole genome shotgun (WGS) entry which is preliminary data.</text>
</comment>
<protein>
    <submittedName>
        <fullName evidence="4">Polysaccharide deacetylase domain-containing protein</fullName>
    </submittedName>
</protein>
<dbReference type="InterPro" id="IPR050248">
    <property type="entry name" value="Polysacc_deacetylase_ArnD"/>
</dbReference>
<dbReference type="InterPro" id="IPR002509">
    <property type="entry name" value="NODB_dom"/>
</dbReference>
<dbReference type="STRING" id="28087.Lsai_0734"/>
<accession>A0A0W0YQZ7</accession>
<evidence type="ECO:0000259" key="3">
    <source>
        <dbReference type="PROSITE" id="PS51677"/>
    </source>
</evidence>
<dbReference type="eggNOG" id="COG0726">
    <property type="taxonomic scope" value="Bacteria"/>
</dbReference>
<evidence type="ECO:0000256" key="2">
    <source>
        <dbReference type="ARBA" id="ARBA00022801"/>
    </source>
</evidence>
<dbReference type="PROSITE" id="PS51677">
    <property type="entry name" value="NODB"/>
    <property type="match status" value="1"/>
</dbReference>
<dbReference type="GO" id="GO:0016810">
    <property type="term" value="F:hydrolase activity, acting on carbon-nitrogen (but not peptide) bonds"/>
    <property type="evidence" value="ECO:0007669"/>
    <property type="project" value="InterPro"/>
</dbReference>
<dbReference type="InterPro" id="IPR011330">
    <property type="entry name" value="Glyco_hydro/deAcase_b/a-brl"/>
</dbReference>
<dbReference type="PANTHER" id="PTHR10587:SF133">
    <property type="entry name" value="CHITIN DEACETYLASE 1-RELATED"/>
    <property type="match status" value="1"/>
</dbReference>
<name>A0A0W0YQZ7_9GAMM</name>
<dbReference type="Proteomes" id="UP000054621">
    <property type="component" value="Unassembled WGS sequence"/>
</dbReference>
<sequence length="326" mass="38112">MKITLIIKKLLFIIIFLVALPSICNALEENYDSLHKGIQAQNMQDGHVNEKNEKSEKLHSVPKKMISITIDDLPFVGEYRNFHLNMMIETMTKEKVPATGFIIASEVRKNNWEILRKFRDAGFGLGNHTLSHANLNKMDTKEYIHEIQKADNILLPVLTEPKYFRYPYLAMSSGRKKEDILCYLAQKNYQVAPITIDSKDFVFNQRLLSVSEINRRTYLEELKSFYLDFIWQQTLRAEEHNEFHHNNDQAQILLIHANLLNAYVLPDIIHLYKQKGYEFVSLENALKTFKYPTQCARAQVLARIKTKQQQPSISSDKNIETFVEWD</sequence>
<keyword evidence="1" id="KW-0479">Metal-binding</keyword>
<dbReference type="PANTHER" id="PTHR10587">
    <property type="entry name" value="GLYCOSYL TRANSFERASE-RELATED"/>
    <property type="match status" value="1"/>
</dbReference>
<gene>
    <name evidence="4" type="ORF">Lsai_0734</name>
</gene>
<dbReference type="GO" id="GO:0016020">
    <property type="term" value="C:membrane"/>
    <property type="evidence" value="ECO:0007669"/>
    <property type="project" value="TreeGrafter"/>
</dbReference>
<dbReference type="OrthoDB" id="115239at2"/>
<evidence type="ECO:0000313" key="4">
    <source>
        <dbReference type="EMBL" id="KTD58934.1"/>
    </source>
</evidence>
<dbReference type="AlphaFoldDB" id="A0A0W0YQZ7"/>
<dbReference type="SUPFAM" id="SSF88713">
    <property type="entry name" value="Glycoside hydrolase/deacetylase"/>
    <property type="match status" value="1"/>
</dbReference>
<evidence type="ECO:0000313" key="5">
    <source>
        <dbReference type="Proteomes" id="UP000054621"/>
    </source>
</evidence>
<dbReference type="Pfam" id="PF01522">
    <property type="entry name" value="Polysacc_deac_1"/>
    <property type="match status" value="1"/>
</dbReference>
<dbReference type="EMBL" id="LNYV01000011">
    <property type="protein sequence ID" value="KTD58934.1"/>
    <property type="molecule type" value="Genomic_DNA"/>
</dbReference>
<dbReference type="PATRIC" id="fig|28087.4.peg.782"/>
<organism evidence="4 5">
    <name type="scientific">Legionella sainthelensi</name>
    <dbReference type="NCBI Taxonomy" id="28087"/>
    <lineage>
        <taxon>Bacteria</taxon>
        <taxon>Pseudomonadati</taxon>
        <taxon>Pseudomonadota</taxon>
        <taxon>Gammaproteobacteria</taxon>
        <taxon>Legionellales</taxon>
        <taxon>Legionellaceae</taxon>
        <taxon>Legionella</taxon>
    </lineage>
</organism>
<dbReference type="GO" id="GO:0005975">
    <property type="term" value="P:carbohydrate metabolic process"/>
    <property type="evidence" value="ECO:0007669"/>
    <property type="project" value="InterPro"/>
</dbReference>
<dbReference type="Gene3D" id="3.20.20.370">
    <property type="entry name" value="Glycoside hydrolase/deacetylase"/>
    <property type="match status" value="1"/>
</dbReference>
<reference evidence="4 5" key="1">
    <citation type="submission" date="2015-11" db="EMBL/GenBank/DDBJ databases">
        <title>Genomic analysis of 38 Legionella species identifies large and diverse effector repertoires.</title>
        <authorList>
            <person name="Burstein D."/>
            <person name="Amaro F."/>
            <person name="Zusman T."/>
            <person name="Lifshitz Z."/>
            <person name="Cohen O."/>
            <person name="Gilbert J.A."/>
            <person name="Pupko T."/>
            <person name="Shuman H.A."/>
            <person name="Segal G."/>
        </authorList>
    </citation>
    <scope>NUCLEOTIDE SEQUENCE [LARGE SCALE GENOMIC DNA]</scope>
    <source>
        <strain evidence="4 5">Mt.St.Helens-4</strain>
    </source>
</reference>
<keyword evidence="2" id="KW-0378">Hydrolase</keyword>